<dbReference type="AlphaFoldDB" id="K2KFU9"/>
<dbReference type="Gene3D" id="3.40.190.80">
    <property type="match status" value="1"/>
</dbReference>
<dbReference type="NCBIfam" id="TIGR01331">
    <property type="entry name" value="bisphos_cysQ"/>
    <property type="match status" value="1"/>
</dbReference>
<keyword evidence="4 6" id="KW-0378">Hydrolase</keyword>
<feature type="binding site" evidence="6">
    <location>
        <position position="232"/>
    </location>
    <ligand>
        <name>substrate</name>
    </ligand>
</feature>
<dbReference type="InterPro" id="IPR020550">
    <property type="entry name" value="Inositol_monophosphatase_CS"/>
</dbReference>
<feature type="binding site" evidence="7">
    <location>
        <position position="103"/>
    </location>
    <ligand>
        <name>Mg(2+)</name>
        <dbReference type="ChEBI" id="CHEBI:18420"/>
        <label>1</label>
        <note>catalytic</note>
    </ligand>
</feature>
<feature type="binding site" evidence="7">
    <location>
        <position position="105"/>
    </location>
    <ligand>
        <name>Mg(2+)</name>
        <dbReference type="ChEBI" id="CHEBI:18420"/>
        <label>1</label>
        <note>catalytic</note>
    </ligand>
</feature>
<comment type="cofactor">
    <cofactor evidence="6 7">
        <name>Mg(2+)</name>
        <dbReference type="ChEBI" id="CHEBI:18420"/>
    </cofactor>
</comment>
<gene>
    <name evidence="6" type="primary">cysQ</name>
    <name evidence="8" type="ORF">A10D4_10666</name>
</gene>
<dbReference type="GO" id="GO:0005886">
    <property type="term" value="C:plasma membrane"/>
    <property type="evidence" value="ECO:0007669"/>
    <property type="project" value="UniProtKB-SubCell"/>
</dbReference>
<feature type="binding site" evidence="6">
    <location>
        <position position="105"/>
    </location>
    <ligand>
        <name>Mg(2+)</name>
        <dbReference type="ChEBI" id="CHEBI:18420"/>
        <label>1</label>
    </ligand>
</feature>
<comment type="catalytic activity">
    <reaction evidence="6">
        <text>adenosine 3',5'-bisphosphate + H2O = AMP + phosphate</text>
        <dbReference type="Rhea" id="RHEA:10040"/>
        <dbReference type="ChEBI" id="CHEBI:15377"/>
        <dbReference type="ChEBI" id="CHEBI:43474"/>
        <dbReference type="ChEBI" id="CHEBI:58343"/>
        <dbReference type="ChEBI" id="CHEBI:456215"/>
        <dbReference type="EC" id="3.1.3.7"/>
    </reaction>
</comment>
<dbReference type="Gene3D" id="3.30.540.10">
    <property type="entry name" value="Fructose-1,6-Bisphosphatase, subunit A, domain 1"/>
    <property type="match status" value="1"/>
</dbReference>
<dbReference type="eggNOG" id="COG1218">
    <property type="taxonomic scope" value="Bacteria"/>
</dbReference>
<dbReference type="SUPFAM" id="SSF56655">
    <property type="entry name" value="Carbohydrate phosphatase"/>
    <property type="match status" value="1"/>
</dbReference>
<evidence type="ECO:0000256" key="5">
    <source>
        <dbReference type="ARBA" id="ARBA00023136"/>
    </source>
</evidence>
<evidence type="ECO:0000256" key="2">
    <source>
        <dbReference type="ARBA" id="ARBA00022475"/>
    </source>
</evidence>
<comment type="subcellular location">
    <subcellularLocation>
        <location evidence="6">Cell inner membrane</location>
        <topology evidence="6">Peripheral membrane protein</topology>
        <orientation evidence="6">Cytoplasmic side</orientation>
    </subcellularLocation>
</comment>
<accession>K2KFU9</accession>
<protein>
    <recommendedName>
        <fullName evidence="6">3'(2'),5'-bisphosphate nucleotidase CysQ</fullName>
        <ecNumber evidence="6">3.1.3.7</ecNumber>
    </recommendedName>
    <alternativeName>
        <fullName evidence="6">3'(2'),5-bisphosphonucleoside 3'(2')-phosphohydrolase</fullName>
    </alternativeName>
    <alternativeName>
        <fullName evidence="6">3'-phosphoadenosine 5'-phosphate phosphatase</fullName>
        <shortName evidence="6">PAP phosphatase</shortName>
    </alternativeName>
</protein>
<feature type="binding site" evidence="6">
    <location>
        <position position="83"/>
    </location>
    <ligand>
        <name>Mg(2+)</name>
        <dbReference type="ChEBI" id="CHEBI:18420"/>
        <label>1</label>
    </ligand>
</feature>
<evidence type="ECO:0000256" key="1">
    <source>
        <dbReference type="ARBA" id="ARBA00005289"/>
    </source>
</evidence>
<dbReference type="STRING" id="740709.A10D4_10666"/>
<comment type="caution">
    <text evidence="8">The sequence shown here is derived from an EMBL/GenBank/DDBJ whole genome shotgun (WGS) entry which is preliminary data.</text>
</comment>
<dbReference type="GO" id="GO:0050427">
    <property type="term" value="P:3'-phosphoadenosine 5'-phosphosulfate metabolic process"/>
    <property type="evidence" value="ECO:0007669"/>
    <property type="project" value="TreeGrafter"/>
</dbReference>
<dbReference type="HAMAP" id="MF_02095">
    <property type="entry name" value="CysQ"/>
    <property type="match status" value="1"/>
</dbReference>
<keyword evidence="3 6" id="KW-0997">Cell inner membrane</keyword>
<keyword evidence="9" id="KW-1185">Reference proteome</keyword>
<dbReference type="GO" id="GO:0000287">
    <property type="term" value="F:magnesium ion binding"/>
    <property type="evidence" value="ECO:0007669"/>
    <property type="project" value="UniProtKB-UniRule"/>
</dbReference>
<dbReference type="GO" id="GO:0008441">
    <property type="term" value="F:3'(2'),5'-bisphosphate nucleotidase activity"/>
    <property type="evidence" value="ECO:0007669"/>
    <property type="project" value="UniProtKB-UniRule"/>
</dbReference>
<dbReference type="InterPro" id="IPR050725">
    <property type="entry name" value="CysQ/Inositol_MonoPase"/>
</dbReference>
<dbReference type="RefSeq" id="WP_008489463.1">
    <property type="nucleotide sequence ID" value="NZ_AMRG01000013.1"/>
</dbReference>
<feature type="binding site" evidence="6">
    <location>
        <position position="103"/>
    </location>
    <ligand>
        <name>Mg(2+)</name>
        <dbReference type="ChEBI" id="CHEBI:18420"/>
        <label>1</label>
    </ligand>
</feature>
<name>K2KFU9_9GAMM</name>
<dbReference type="PRINTS" id="PR00377">
    <property type="entry name" value="IMPHPHTASES"/>
</dbReference>
<evidence type="ECO:0000313" key="9">
    <source>
        <dbReference type="Proteomes" id="UP000014115"/>
    </source>
</evidence>
<proteinExistence type="inferred from homology"/>
<sequence>MKSDDRTEPALGLANEQIETLLQQASDIARQAGALIMKLYDSGDFDTHEKADESPVTSADLAANRLIVNALQALTPNWPVLSEESGHLSFSERQQWSHYWLIDPIDGTQEFIARSGDFAVNIALIQDNQPVLGVIFWPAGETLYYGYRGLGAWKQDQSGEQRIQVRRLDNPDEDPIILAISRRQPRERVLARMQDNREIQPYPAGSCSLKACFIAEGKADCFMRVGPTGEWDTAASQVIVSEAGGSIVSEYFEPITYNETVSLMNPNFLVLGDDRVNWRELFKSP</sequence>
<keyword evidence="2 6" id="KW-1003">Cell membrane</keyword>
<keyword evidence="5 6" id="KW-0472">Membrane</keyword>
<dbReference type="PANTHER" id="PTHR43028">
    <property type="entry name" value="3'(2'),5'-BISPHOSPHATE NUCLEOTIDASE 1"/>
    <property type="match status" value="1"/>
</dbReference>
<organism evidence="8 9">
    <name type="scientific">Idiomarina xiamenensis 10-D-4</name>
    <dbReference type="NCBI Taxonomy" id="740709"/>
    <lineage>
        <taxon>Bacteria</taxon>
        <taxon>Pseudomonadati</taxon>
        <taxon>Pseudomonadota</taxon>
        <taxon>Gammaproteobacteria</taxon>
        <taxon>Alteromonadales</taxon>
        <taxon>Idiomarinaceae</taxon>
        <taxon>Idiomarina</taxon>
    </lineage>
</organism>
<evidence type="ECO:0000313" key="8">
    <source>
        <dbReference type="EMBL" id="EKE81534.1"/>
    </source>
</evidence>
<dbReference type="EC" id="3.1.3.7" evidence="6"/>
<feature type="binding site" evidence="6">
    <location>
        <position position="106"/>
    </location>
    <ligand>
        <name>Mg(2+)</name>
        <dbReference type="ChEBI" id="CHEBI:18420"/>
        <label>2</label>
    </ligand>
</feature>
<feature type="binding site" evidence="6">
    <location>
        <position position="232"/>
    </location>
    <ligand>
        <name>Mg(2+)</name>
        <dbReference type="ChEBI" id="CHEBI:18420"/>
        <label>2</label>
    </ligand>
</feature>
<keyword evidence="6 7" id="KW-0460">Magnesium</keyword>
<feature type="binding site" evidence="6">
    <location>
        <begin position="105"/>
        <end position="108"/>
    </location>
    <ligand>
        <name>substrate</name>
    </ligand>
</feature>
<feature type="binding site" evidence="7">
    <location>
        <position position="232"/>
    </location>
    <ligand>
        <name>Mg(2+)</name>
        <dbReference type="ChEBI" id="CHEBI:18420"/>
        <label>1</label>
        <note>catalytic</note>
    </ligand>
</feature>
<dbReference type="InterPro" id="IPR006240">
    <property type="entry name" value="CysQ"/>
</dbReference>
<evidence type="ECO:0000256" key="7">
    <source>
        <dbReference type="PIRSR" id="PIRSR600760-2"/>
    </source>
</evidence>
<evidence type="ECO:0000256" key="6">
    <source>
        <dbReference type="HAMAP-Rule" id="MF_02095"/>
    </source>
</evidence>
<evidence type="ECO:0000256" key="4">
    <source>
        <dbReference type="ARBA" id="ARBA00022801"/>
    </source>
</evidence>
<feature type="binding site" evidence="6">
    <location>
        <position position="83"/>
    </location>
    <ligand>
        <name>substrate</name>
    </ligand>
</feature>
<dbReference type="PATRIC" id="fig|740709.3.peg.2156"/>
<feature type="binding site" evidence="7">
    <location>
        <position position="106"/>
    </location>
    <ligand>
        <name>Mg(2+)</name>
        <dbReference type="ChEBI" id="CHEBI:18420"/>
        <label>1</label>
        <note>catalytic</note>
    </ligand>
</feature>
<evidence type="ECO:0000256" key="3">
    <source>
        <dbReference type="ARBA" id="ARBA00022519"/>
    </source>
</evidence>
<dbReference type="Proteomes" id="UP000014115">
    <property type="component" value="Unassembled WGS sequence"/>
</dbReference>
<feature type="binding site" evidence="7">
    <location>
        <position position="83"/>
    </location>
    <ligand>
        <name>Mg(2+)</name>
        <dbReference type="ChEBI" id="CHEBI:18420"/>
        <label>1</label>
        <note>catalytic</note>
    </ligand>
</feature>
<keyword evidence="6 7" id="KW-0479">Metal-binding</keyword>
<dbReference type="PROSITE" id="PS00630">
    <property type="entry name" value="IMP_2"/>
    <property type="match status" value="1"/>
</dbReference>
<dbReference type="PANTHER" id="PTHR43028:SF7">
    <property type="entry name" value="3'(2'),5'-BISPHOSPHATE NUCLEOTIDASE CYSQ"/>
    <property type="match status" value="1"/>
</dbReference>
<dbReference type="InterPro" id="IPR000760">
    <property type="entry name" value="Inositol_monophosphatase-like"/>
</dbReference>
<dbReference type="GO" id="GO:0046854">
    <property type="term" value="P:phosphatidylinositol phosphate biosynthetic process"/>
    <property type="evidence" value="ECO:0007669"/>
    <property type="project" value="InterPro"/>
</dbReference>
<comment type="similarity">
    <text evidence="1 6">Belongs to the inositol monophosphatase superfamily. CysQ family.</text>
</comment>
<comment type="function">
    <text evidence="6">Converts adenosine-3',5'-bisphosphate (PAP) to AMP.</text>
</comment>
<reference evidence="8 9" key="1">
    <citation type="journal article" date="2012" name="J. Bacteriol.">
        <title>Genome Sequence of Idiomarina xiamenensis Type Strain 10-D-4.</title>
        <authorList>
            <person name="Lai Q."/>
            <person name="Wang L."/>
            <person name="Wang W."/>
            <person name="Shao Z."/>
        </authorList>
    </citation>
    <scope>NUCLEOTIDE SEQUENCE [LARGE SCALE GENOMIC DNA]</scope>
    <source>
        <strain evidence="8 9">10-D-4</strain>
    </source>
</reference>
<dbReference type="GO" id="GO:0000103">
    <property type="term" value="P:sulfate assimilation"/>
    <property type="evidence" value="ECO:0007669"/>
    <property type="project" value="TreeGrafter"/>
</dbReference>
<dbReference type="CDD" id="cd01638">
    <property type="entry name" value="CysQ"/>
    <property type="match status" value="1"/>
</dbReference>
<feature type="binding site" evidence="6">
    <location>
        <position position="103"/>
    </location>
    <ligand>
        <name>Mg(2+)</name>
        <dbReference type="ChEBI" id="CHEBI:18420"/>
        <label>2</label>
    </ligand>
</feature>
<dbReference type="EMBL" id="AMRG01000013">
    <property type="protein sequence ID" value="EKE81534.1"/>
    <property type="molecule type" value="Genomic_DNA"/>
</dbReference>
<dbReference type="Pfam" id="PF00459">
    <property type="entry name" value="Inositol_P"/>
    <property type="match status" value="1"/>
</dbReference>